<dbReference type="FunFam" id="1.10.630.10:FF:000018">
    <property type="entry name" value="Cytochrome P450 monooxygenase"/>
    <property type="match status" value="1"/>
</dbReference>
<dbReference type="EMBL" id="CAFBMH010000044">
    <property type="protein sequence ID" value="CAB4909268.1"/>
    <property type="molecule type" value="Genomic_DNA"/>
</dbReference>
<evidence type="ECO:0000256" key="5">
    <source>
        <dbReference type="ARBA" id="ARBA00023004"/>
    </source>
</evidence>
<keyword evidence="3" id="KW-0479">Metal-binding</keyword>
<evidence type="ECO:0000256" key="6">
    <source>
        <dbReference type="ARBA" id="ARBA00023033"/>
    </source>
</evidence>
<protein>
    <submittedName>
        <fullName evidence="8">Unannotated protein</fullName>
    </submittedName>
</protein>
<comment type="similarity">
    <text evidence="1">Belongs to the cytochrome P450 family.</text>
</comment>
<dbReference type="EMBL" id="CAEZYR010000037">
    <property type="protein sequence ID" value="CAB4741403.1"/>
    <property type="molecule type" value="Genomic_DNA"/>
</dbReference>
<reference evidence="8" key="1">
    <citation type="submission" date="2020-05" db="EMBL/GenBank/DDBJ databases">
        <authorList>
            <person name="Chiriac C."/>
            <person name="Salcher M."/>
            <person name="Ghai R."/>
            <person name="Kavagutti S V."/>
        </authorList>
    </citation>
    <scope>NUCLEOTIDE SEQUENCE</scope>
</reference>
<dbReference type="SUPFAM" id="SSF48264">
    <property type="entry name" value="Cytochrome P450"/>
    <property type="match status" value="1"/>
</dbReference>
<keyword evidence="6" id="KW-0503">Monooxygenase</keyword>
<evidence type="ECO:0000313" key="8">
    <source>
        <dbReference type="EMBL" id="CAB4812509.1"/>
    </source>
</evidence>
<keyword evidence="5" id="KW-0408">Iron</keyword>
<dbReference type="GO" id="GO:0036199">
    <property type="term" value="F:cholest-4-en-3-one 26-monooxygenase activity"/>
    <property type="evidence" value="ECO:0007669"/>
    <property type="project" value="TreeGrafter"/>
</dbReference>
<dbReference type="InterPro" id="IPR001128">
    <property type="entry name" value="Cyt_P450"/>
</dbReference>
<dbReference type="InterPro" id="IPR017972">
    <property type="entry name" value="Cyt_P450_CS"/>
</dbReference>
<dbReference type="PRINTS" id="PR00359">
    <property type="entry name" value="BP450"/>
</dbReference>
<evidence type="ECO:0000256" key="4">
    <source>
        <dbReference type="ARBA" id="ARBA00023002"/>
    </source>
</evidence>
<dbReference type="PRINTS" id="PR00385">
    <property type="entry name" value="P450"/>
</dbReference>
<dbReference type="GO" id="GO:0006707">
    <property type="term" value="P:cholesterol catabolic process"/>
    <property type="evidence" value="ECO:0007669"/>
    <property type="project" value="TreeGrafter"/>
</dbReference>
<dbReference type="InterPro" id="IPR002397">
    <property type="entry name" value="Cyt_P450_B"/>
</dbReference>
<accession>A0A6J6YTH2</accession>
<name>A0A6J6YTH2_9ZZZZ</name>
<dbReference type="PANTHER" id="PTHR46696:SF4">
    <property type="entry name" value="BIOTIN BIOSYNTHESIS CYTOCHROME P450"/>
    <property type="match status" value="1"/>
</dbReference>
<dbReference type="PANTHER" id="PTHR46696">
    <property type="entry name" value="P450, PUTATIVE (EUROFUNG)-RELATED"/>
    <property type="match status" value="1"/>
</dbReference>
<evidence type="ECO:0000313" key="10">
    <source>
        <dbReference type="EMBL" id="CAB4975563.1"/>
    </source>
</evidence>
<evidence type="ECO:0000256" key="3">
    <source>
        <dbReference type="ARBA" id="ARBA00022723"/>
    </source>
</evidence>
<dbReference type="InterPro" id="IPR036396">
    <property type="entry name" value="Cyt_P450_sf"/>
</dbReference>
<evidence type="ECO:0000313" key="7">
    <source>
        <dbReference type="EMBL" id="CAB4741403.1"/>
    </source>
</evidence>
<proteinExistence type="inferred from homology"/>
<organism evidence="8">
    <name type="scientific">freshwater metagenome</name>
    <dbReference type="NCBI Taxonomy" id="449393"/>
    <lineage>
        <taxon>unclassified sequences</taxon>
        <taxon>metagenomes</taxon>
        <taxon>ecological metagenomes</taxon>
    </lineage>
</organism>
<evidence type="ECO:0000256" key="2">
    <source>
        <dbReference type="ARBA" id="ARBA00022617"/>
    </source>
</evidence>
<dbReference type="GO" id="GO:0008395">
    <property type="term" value="F:steroid hydroxylase activity"/>
    <property type="evidence" value="ECO:0007669"/>
    <property type="project" value="TreeGrafter"/>
</dbReference>
<dbReference type="GO" id="GO:0005506">
    <property type="term" value="F:iron ion binding"/>
    <property type="evidence" value="ECO:0007669"/>
    <property type="project" value="InterPro"/>
</dbReference>
<gene>
    <name evidence="7" type="ORF">UFOPK2754_01199</name>
    <name evidence="8" type="ORF">UFOPK3139_00086</name>
    <name evidence="9" type="ORF">UFOPK3543_01375</name>
    <name evidence="10" type="ORF">UFOPK3967_00031</name>
</gene>
<dbReference type="Gene3D" id="1.10.630.10">
    <property type="entry name" value="Cytochrome P450"/>
    <property type="match status" value="1"/>
</dbReference>
<keyword evidence="2" id="KW-0349">Heme</keyword>
<sequence>MDTATVDVGELTELLLDEQFYAGDPHPVLARLRVEAPVVRDRRYGFWAVTRHRDVFEISRDNDRFVSGYGVNLAHFVPEPLPVPGSLLSCDPPIHTHYRRTLWDAFTPTKIRALAPLVRARAVALLDAFAADTDAPVEIVSALAVPYPLIVLAELLGLPIDDWHEYGHWMDAAVRTNNPHALAEDRAVVDHMRVFLLQAVAERRGTDAPGVITMLADHRDADGTPLTDRELLMFLLQLFIAGNETTRNTITGGIVALAENPAQWAMLRADRSLVDKAVEEILRYTSAVTHFFRTALVDTSVGGVPVAQGDKIFLSYTSANRDAEAFGPTADQFHIARSPNPQLAFGFGAHFCLGAALARLEVRVLLEEMLDRFTALELAGPVVRLPNVAIAGFAHAELRFDRA</sequence>
<dbReference type="PROSITE" id="PS00086">
    <property type="entry name" value="CYTOCHROME_P450"/>
    <property type="match status" value="1"/>
</dbReference>
<dbReference type="EMBL" id="CAFABA010000002">
    <property type="protein sequence ID" value="CAB4812509.1"/>
    <property type="molecule type" value="Genomic_DNA"/>
</dbReference>
<keyword evidence="4" id="KW-0560">Oxidoreductase</keyword>
<dbReference type="EMBL" id="CAFBOS010000001">
    <property type="protein sequence ID" value="CAB4975563.1"/>
    <property type="molecule type" value="Genomic_DNA"/>
</dbReference>
<dbReference type="Pfam" id="PF00067">
    <property type="entry name" value="p450"/>
    <property type="match status" value="1"/>
</dbReference>
<dbReference type="GO" id="GO:0020037">
    <property type="term" value="F:heme binding"/>
    <property type="evidence" value="ECO:0007669"/>
    <property type="project" value="InterPro"/>
</dbReference>
<evidence type="ECO:0000313" key="9">
    <source>
        <dbReference type="EMBL" id="CAB4909268.1"/>
    </source>
</evidence>
<evidence type="ECO:0000256" key="1">
    <source>
        <dbReference type="ARBA" id="ARBA00010617"/>
    </source>
</evidence>
<dbReference type="AlphaFoldDB" id="A0A6J6YTH2"/>